<evidence type="ECO:0000256" key="1">
    <source>
        <dbReference type="SAM" id="Phobius"/>
    </source>
</evidence>
<reference evidence="2 3" key="1">
    <citation type="submission" date="2017-04" db="EMBL/GenBank/DDBJ databases">
        <title>Bacillus krulwichiae AM31D Genome sequencing and assembly.</title>
        <authorList>
            <person name="Krulwich T.A."/>
            <person name="Anastor L."/>
            <person name="Ehrlich R."/>
            <person name="Ehrlich G.D."/>
            <person name="Janto B."/>
        </authorList>
    </citation>
    <scope>NUCLEOTIDE SEQUENCE [LARGE SCALE GENOMIC DNA]</scope>
    <source>
        <strain evidence="2 3">AM31D</strain>
    </source>
</reference>
<sequence length="136" mass="14932">MKMLFGNEKGMILPLTALLIPVYIGLMGLLVDIGFMGANYFKLANGVDSAVYAALDGYDRDTWQNEGVIVIDSYKAQQLANQYLHANVTGATVTRFEISNSSVIMEARMTSPVFFMRFFGISDRTITASAEASLVE</sequence>
<evidence type="ECO:0000313" key="2">
    <source>
        <dbReference type="EMBL" id="ARK31991.1"/>
    </source>
</evidence>
<dbReference type="AlphaFoldDB" id="A0A1X9MK10"/>
<protein>
    <submittedName>
        <fullName evidence="2">Uncharacterized protein</fullName>
    </submittedName>
</protein>
<dbReference type="Proteomes" id="UP000193006">
    <property type="component" value="Chromosome"/>
</dbReference>
<proteinExistence type="predicted"/>
<evidence type="ECO:0000313" key="3">
    <source>
        <dbReference type="Proteomes" id="UP000193006"/>
    </source>
</evidence>
<gene>
    <name evidence="2" type="ORF">BkAM31D_20270</name>
</gene>
<keyword evidence="1" id="KW-0812">Transmembrane</keyword>
<keyword evidence="1" id="KW-0472">Membrane</keyword>
<dbReference type="KEGG" id="bkw:BkAM31D_20270"/>
<keyword evidence="1" id="KW-1133">Transmembrane helix</keyword>
<feature type="transmembrane region" description="Helical" evidence="1">
    <location>
        <begin position="12"/>
        <end position="35"/>
    </location>
</feature>
<name>A0A1X9MK10_9BACI</name>
<accession>A0A1X9MK10</accession>
<dbReference type="STRING" id="199441.BkAM31D_20270"/>
<dbReference type="EMBL" id="CP020814">
    <property type="protein sequence ID" value="ARK31991.1"/>
    <property type="molecule type" value="Genomic_DNA"/>
</dbReference>
<dbReference type="RefSeq" id="WP_066156641.1">
    <property type="nucleotide sequence ID" value="NZ_CP020814.1"/>
</dbReference>
<organism evidence="2 3">
    <name type="scientific">Halalkalibacter krulwichiae</name>
    <dbReference type="NCBI Taxonomy" id="199441"/>
    <lineage>
        <taxon>Bacteria</taxon>
        <taxon>Bacillati</taxon>
        <taxon>Bacillota</taxon>
        <taxon>Bacilli</taxon>
        <taxon>Bacillales</taxon>
        <taxon>Bacillaceae</taxon>
        <taxon>Halalkalibacter</taxon>
    </lineage>
</organism>
<keyword evidence="3" id="KW-1185">Reference proteome</keyword>